<evidence type="ECO:0000256" key="2">
    <source>
        <dbReference type="ARBA" id="ARBA00022475"/>
    </source>
</evidence>
<proteinExistence type="predicted"/>
<dbReference type="InterPro" id="IPR050367">
    <property type="entry name" value="APC_superfamily"/>
</dbReference>
<feature type="transmembrane region" description="Helical" evidence="6">
    <location>
        <begin position="285"/>
        <end position="308"/>
    </location>
</feature>
<feature type="transmembrane region" description="Helical" evidence="6">
    <location>
        <begin position="72"/>
        <end position="96"/>
    </location>
</feature>
<reference evidence="7 8" key="1">
    <citation type="journal article" date="2008" name="Genome Biol.">
        <title>Encapsulated in silica: genome, proteome and physiology of the thermophilic bacterium Anoxybacillus flavithermus WK1.</title>
        <authorList>
            <person name="Saw J.H."/>
            <person name="Mountain B.W."/>
            <person name="Feng L."/>
            <person name="Omelchenko M.V."/>
            <person name="Hou S."/>
            <person name="Saito J.A."/>
            <person name="Stott M.B."/>
            <person name="Li D."/>
            <person name="Zhao G."/>
            <person name="Wu J."/>
            <person name="Galperin M.Y."/>
            <person name="Koonin E.V."/>
            <person name="Makarova K.S."/>
            <person name="Wolf Y.I."/>
            <person name="Rigden D.J."/>
            <person name="Dunfield P.F."/>
            <person name="Wang L."/>
            <person name="Alam M."/>
        </authorList>
    </citation>
    <scope>NUCLEOTIDE SEQUENCE [LARGE SCALE GENOMIC DNA]</scope>
    <source>
        <strain evidence="8">DSM 21510 / WK1</strain>
    </source>
</reference>
<feature type="transmembrane region" description="Helical" evidence="6">
    <location>
        <begin position="39"/>
        <end position="60"/>
    </location>
</feature>
<feature type="transmembrane region" description="Helical" evidence="6">
    <location>
        <begin position="474"/>
        <end position="492"/>
    </location>
</feature>
<keyword evidence="2" id="KW-1003">Cell membrane</keyword>
<dbReference type="KEGG" id="afl:Aflv_1989"/>
<dbReference type="STRING" id="491915.Aflv_1989"/>
<dbReference type="Proteomes" id="UP000000742">
    <property type="component" value="Chromosome"/>
</dbReference>
<evidence type="ECO:0000256" key="6">
    <source>
        <dbReference type="SAM" id="Phobius"/>
    </source>
</evidence>
<feature type="transmembrane region" description="Helical" evidence="6">
    <location>
        <begin position="176"/>
        <end position="193"/>
    </location>
</feature>
<dbReference type="PANTHER" id="PTHR42770:SF14">
    <property type="entry name" value="ARGININE_ORNITHINE ANTIPORTER-RELATED"/>
    <property type="match status" value="1"/>
</dbReference>
<gene>
    <name evidence="7" type="ordered locus">Aflv_1989</name>
</gene>
<dbReference type="GO" id="GO:0022857">
    <property type="term" value="F:transmembrane transporter activity"/>
    <property type="evidence" value="ECO:0007669"/>
    <property type="project" value="InterPro"/>
</dbReference>
<evidence type="ECO:0000256" key="5">
    <source>
        <dbReference type="ARBA" id="ARBA00023136"/>
    </source>
</evidence>
<dbReference type="eggNOG" id="COG0531">
    <property type="taxonomic scope" value="Bacteria"/>
</dbReference>
<name>B7GLC2_ANOFW</name>
<dbReference type="GO" id="GO:0005886">
    <property type="term" value="C:plasma membrane"/>
    <property type="evidence" value="ECO:0007669"/>
    <property type="project" value="UniProtKB-SubCell"/>
</dbReference>
<dbReference type="PIRSF" id="PIRSF006060">
    <property type="entry name" value="AA_transporter"/>
    <property type="match status" value="1"/>
</dbReference>
<dbReference type="Gene3D" id="1.20.1740.10">
    <property type="entry name" value="Amino acid/polyamine transporter I"/>
    <property type="match status" value="1"/>
</dbReference>
<feature type="transmembrane region" description="Helical" evidence="6">
    <location>
        <begin position="205"/>
        <end position="226"/>
    </location>
</feature>
<dbReference type="Pfam" id="PF13520">
    <property type="entry name" value="AA_permease_2"/>
    <property type="match status" value="1"/>
</dbReference>
<feature type="transmembrane region" description="Helical" evidence="6">
    <location>
        <begin position="136"/>
        <end position="156"/>
    </location>
</feature>
<accession>B7GLC2</accession>
<dbReference type="PANTHER" id="PTHR42770">
    <property type="entry name" value="AMINO ACID TRANSPORTER-RELATED"/>
    <property type="match status" value="1"/>
</dbReference>
<dbReference type="EMBL" id="CP000922">
    <property type="protein sequence ID" value="ACJ34348.1"/>
    <property type="molecule type" value="Genomic_DNA"/>
</dbReference>
<comment type="subcellular location">
    <subcellularLocation>
        <location evidence="1">Cell membrane</location>
        <topology evidence="1">Multi-pass membrane protein</topology>
    </subcellularLocation>
</comment>
<evidence type="ECO:0000256" key="4">
    <source>
        <dbReference type="ARBA" id="ARBA00022989"/>
    </source>
</evidence>
<organism evidence="7 8">
    <name type="scientific">Anoxybacillus flavithermus (strain DSM 21510 / WK1)</name>
    <dbReference type="NCBI Taxonomy" id="491915"/>
    <lineage>
        <taxon>Bacteria</taxon>
        <taxon>Bacillati</taxon>
        <taxon>Bacillota</taxon>
        <taxon>Bacilli</taxon>
        <taxon>Bacillales</taxon>
        <taxon>Anoxybacillaceae</taxon>
        <taxon>Anoxybacillus</taxon>
    </lineage>
</organism>
<evidence type="ECO:0000313" key="8">
    <source>
        <dbReference type="Proteomes" id="UP000000742"/>
    </source>
</evidence>
<dbReference type="InterPro" id="IPR002293">
    <property type="entry name" value="AA/rel_permease1"/>
</dbReference>
<keyword evidence="4 6" id="KW-1133">Transmembrane helix</keyword>
<evidence type="ECO:0000256" key="3">
    <source>
        <dbReference type="ARBA" id="ARBA00022692"/>
    </source>
</evidence>
<dbReference type="AlphaFoldDB" id="B7GLC2"/>
<keyword evidence="5 6" id="KW-0472">Membrane</keyword>
<feature type="transmembrane region" description="Helical" evidence="6">
    <location>
        <begin position="328"/>
        <end position="354"/>
    </location>
</feature>
<feature type="transmembrane region" description="Helical" evidence="6">
    <location>
        <begin position="450"/>
        <end position="468"/>
    </location>
</feature>
<feature type="transmembrane region" description="Helical" evidence="6">
    <location>
        <begin position="383"/>
        <end position="404"/>
    </location>
</feature>
<feature type="transmembrane region" description="Helical" evidence="6">
    <location>
        <begin position="255"/>
        <end position="273"/>
    </location>
</feature>
<dbReference type="HOGENOM" id="CLU_007946_1_2_9"/>
<keyword evidence="3 6" id="KW-0812">Transmembrane</keyword>
<evidence type="ECO:0000256" key="1">
    <source>
        <dbReference type="ARBA" id="ARBA00004651"/>
    </source>
</evidence>
<feature type="transmembrane region" description="Helical" evidence="6">
    <location>
        <begin position="410"/>
        <end position="429"/>
    </location>
</feature>
<evidence type="ECO:0000313" key="7">
    <source>
        <dbReference type="EMBL" id="ACJ34348.1"/>
    </source>
</evidence>
<protein>
    <submittedName>
        <fullName evidence="7">Amino acid transporter</fullName>
    </submittedName>
</protein>
<sequence length="506" mass="55369">MHFFIYHARFDNSALPLSPLYFRYYIMHERMNNMKQQKLGFWLLTALVVGNMVGSGIFMLPRSLAEAASPAGVLLGWLLTGAGVLMIAIIFGNLAIRKPELNGGPQIYAKELFPKGSNASVLSGFMSSWGYWIGNVAGNVAIITTFASYLSTFFPILTSEHVVFSVGSFTFKLGNLLTFLVCTVLLWMMHAIILQGAESAGKLNFVATATKVLGFFLFILIALFAFEKSYLQPFVAPRYDEAGHALGLLSQMNNVALSTLWAFIGIESAIVFASRARKQSDVKRATIVGLFIALAIYIGISVLVMGLLKQEALIQSEKPLVDAIGTVLGPIGAQLLAGLGLISLIGSTLGWIFLSAEVPYQAAKQGLFIRAFLQENNKGMPRFSLIVSNMIAQLFIFSTISNSMAAAFDFVIYIATLSYLVPYFIASVFQLKLVWTGETYETTQQRMTDGIIAVVATIYSIWLVKAGTADMKTFLLGIALLASSLLFYPLVIKQQNSETNKQKQSA</sequence>